<gene>
    <name evidence="3" type="ORF">HPE63_00335</name>
</gene>
<dbReference type="SUPFAM" id="SSF55811">
    <property type="entry name" value="Nudix"/>
    <property type="match status" value="1"/>
</dbReference>
<dbReference type="InterPro" id="IPR015797">
    <property type="entry name" value="NUDIX_hydrolase-like_dom_sf"/>
</dbReference>
<dbReference type="PROSITE" id="PS51462">
    <property type="entry name" value="NUDIX"/>
    <property type="match status" value="1"/>
</dbReference>
<organism evidence="3 4">
    <name type="scientific">Maribacter arenosus</name>
    <dbReference type="NCBI Taxonomy" id="1854708"/>
    <lineage>
        <taxon>Bacteria</taxon>
        <taxon>Pseudomonadati</taxon>
        <taxon>Bacteroidota</taxon>
        <taxon>Flavobacteriia</taxon>
        <taxon>Flavobacteriales</taxon>
        <taxon>Flavobacteriaceae</taxon>
        <taxon>Maribacter</taxon>
    </lineage>
</organism>
<dbReference type="EMBL" id="JABTCG010000001">
    <property type="protein sequence ID" value="MBD0849098.1"/>
    <property type="molecule type" value="Genomic_DNA"/>
</dbReference>
<comment type="caution">
    <text evidence="3">The sequence shown here is derived from an EMBL/GenBank/DDBJ whole genome shotgun (WGS) entry which is preliminary data.</text>
</comment>
<dbReference type="PROSITE" id="PS00893">
    <property type="entry name" value="NUDIX_BOX"/>
    <property type="match status" value="1"/>
</dbReference>
<protein>
    <submittedName>
        <fullName evidence="3">NUDIX domain-containing protein</fullName>
    </submittedName>
</protein>
<proteinExistence type="predicted"/>
<feature type="domain" description="Nudix hydrolase" evidence="2">
    <location>
        <begin position="29"/>
        <end position="176"/>
    </location>
</feature>
<dbReference type="Proteomes" id="UP000598350">
    <property type="component" value="Unassembled WGS sequence"/>
</dbReference>
<name>A0ABR7V5X8_9FLAO</name>
<keyword evidence="4" id="KW-1185">Reference proteome</keyword>
<dbReference type="RefSeq" id="WP_188313120.1">
    <property type="nucleotide sequence ID" value="NZ_JABTCG010000001.1"/>
</dbReference>
<evidence type="ECO:0000313" key="3">
    <source>
        <dbReference type="EMBL" id="MBD0849098.1"/>
    </source>
</evidence>
<evidence type="ECO:0000313" key="4">
    <source>
        <dbReference type="Proteomes" id="UP000598350"/>
    </source>
</evidence>
<dbReference type="PANTHER" id="PTHR10885:SF20">
    <property type="entry name" value="NUDIX HYDROLASE DOMAIN-CONTAINING PROTEIN"/>
    <property type="match status" value="1"/>
</dbReference>
<dbReference type="InterPro" id="IPR020084">
    <property type="entry name" value="NUDIX_hydrolase_CS"/>
</dbReference>
<dbReference type="PANTHER" id="PTHR10885">
    <property type="entry name" value="ISOPENTENYL-DIPHOSPHATE DELTA-ISOMERASE"/>
    <property type="match status" value="1"/>
</dbReference>
<sequence length="182" mass="20714">MDELVDILDSEGNFTGKTAMKSMAHKQGLFHPTVHVWFYTKNAKILLQLRGKDKDTHPLLWDVSVAGHMGAGEDSETTAIREVSEEIGLEINKGDLDKIGVFKSVQRHNDTLIDCEFHHAYLCELKVPLSRLKKQNSEVEDLKLIPLIQFSEETWGLANLKNYVPHGLEYYKSVIKAIKIRL</sequence>
<dbReference type="Gene3D" id="3.90.79.10">
    <property type="entry name" value="Nucleoside Triphosphate Pyrophosphohydrolase"/>
    <property type="match status" value="1"/>
</dbReference>
<evidence type="ECO:0000256" key="1">
    <source>
        <dbReference type="ARBA" id="ARBA00022801"/>
    </source>
</evidence>
<accession>A0ABR7V5X8</accession>
<reference evidence="3 4" key="1">
    <citation type="submission" date="2020-05" db="EMBL/GenBank/DDBJ databases">
        <title>The draft genome sequence of Maribacter arenosus CAU 1321.</title>
        <authorList>
            <person name="Mu L."/>
        </authorList>
    </citation>
    <scope>NUCLEOTIDE SEQUENCE [LARGE SCALE GENOMIC DNA]</scope>
    <source>
        <strain evidence="3 4">CAU 1321</strain>
    </source>
</reference>
<dbReference type="InterPro" id="IPR000086">
    <property type="entry name" value="NUDIX_hydrolase_dom"/>
</dbReference>
<dbReference type="CDD" id="cd04692">
    <property type="entry name" value="NUDIX_Hydrolase"/>
    <property type="match status" value="1"/>
</dbReference>
<dbReference type="Pfam" id="PF00293">
    <property type="entry name" value="NUDIX"/>
    <property type="match status" value="1"/>
</dbReference>
<evidence type="ECO:0000259" key="2">
    <source>
        <dbReference type="PROSITE" id="PS51462"/>
    </source>
</evidence>
<keyword evidence="1" id="KW-0378">Hydrolase</keyword>